<keyword evidence="2" id="KW-0732">Signal</keyword>
<evidence type="ECO:0000313" key="6">
    <source>
        <dbReference type="Proteomes" id="UP000476176"/>
    </source>
</evidence>
<dbReference type="Proteomes" id="UP000486351">
    <property type="component" value="Unassembled WGS sequence"/>
</dbReference>
<dbReference type="EMBL" id="QXGC01000457">
    <property type="protein sequence ID" value="KAE9234514.1"/>
    <property type="molecule type" value="Genomic_DNA"/>
</dbReference>
<evidence type="ECO:0000313" key="8">
    <source>
        <dbReference type="Proteomes" id="UP000488956"/>
    </source>
</evidence>
<feature type="signal peptide" evidence="2">
    <location>
        <begin position="1"/>
        <end position="22"/>
    </location>
</feature>
<evidence type="ECO:0000256" key="2">
    <source>
        <dbReference type="SAM" id="SignalP"/>
    </source>
</evidence>
<sequence>MRSYFLRASVGALLSGIQGLSAQANVPPNPAISGRRGRSGGMSSKCTWTSSSSLEAGW</sequence>
<evidence type="ECO:0000313" key="7">
    <source>
        <dbReference type="Proteomes" id="UP000486351"/>
    </source>
</evidence>
<dbReference type="EMBL" id="QXFX01000474">
    <property type="protein sequence ID" value="KAE9114296.1"/>
    <property type="molecule type" value="Genomic_DNA"/>
</dbReference>
<protein>
    <recommendedName>
        <fullName evidence="9">RxLR effector protein</fullName>
    </recommendedName>
</protein>
<dbReference type="Proteomes" id="UP000488956">
    <property type="component" value="Unassembled WGS sequence"/>
</dbReference>
<feature type="chain" id="PRO_5036174186" description="RxLR effector protein" evidence="2">
    <location>
        <begin position="23"/>
        <end position="58"/>
    </location>
</feature>
<evidence type="ECO:0000313" key="5">
    <source>
        <dbReference type="EMBL" id="KAE9338753.1"/>
    </source>
</evidence>
<evidence type="ECO:0008006" key="9">
    <source>
        <dbReference type="Google" id="ProtNLM"/>
    </source>
</evidence>
<feature type="region of interest" description="Disordered" evidence="1">
    <location>
        <begin position="25"/>
        <end position="58"/>
    </location>
</feature>
<comment type="caution">
    <text evidence="5">The sequence shown here is derived from an EMBL/GenBank/DDBJ whole genome shotgun (WGS) entry which is preliminary data.</text>
</comment>
<proteinExistence type="predicted"/>
<accession>A0A6G0RPD9</accession>
<reference evidence="6 7" key="1">
    <citation type="submission" date="2018-09" db="EMBL/GenBank/DDBJ databases">
        <title>Genomic investigation of the strawberry pathogen Phytophthora fragariae indicates pathogenicity is determined by transcriptional variation in three key races.</title>
        <authorList>
            <person name="Adams T.M."/>
            <person name="Armitage A.D."/>
            <person name="Sobczyk M.K."/>
            <person name="Bates H.J."/>
            <person name="Dunwell J.M."/>
            <person name="Nellist C.F."/>
            <person name="Harrison R.J."/>
        </authorList>
    </citation>
    <scope>NUCLEOTIDE SEQUENCE [LARGE SCALE GENOMIC DNA]</scope>
    <source>
        <strain evidence="4 6">BC-23</strain>
        <strain evidence="5 7">NOV-77</strain>
        <strain evidence="3 8">ONT-3</strain>
    </source>
</reference>
<evidence type="ECO:0000256" key="1">
    <source>
        <dbReference type="SAM" id="MobiDB-lite"/>
    </source>
</evidence>
<feature type="compositionally biased region" description="Low complexity" evidence="1">
    <location>
        <begin position="41"/>
        <end position="58"/>
    </location>
</feature>
<evidence type="ECO:0000313" key="4">
    <source>
        <dbReference type="EMBL" id="KAE9234514.1"/>
    </source>
</evidence>
<evidence type="ECO:0000313" key="3">
    <source>
        <dbReference type="EMBL" id="KAE9114296.1"/>
    </source>
</evidence>
<gene>
    <name evidence="4" type="ORF">PF004_g9360</name>
    <name evidence="5" type="ORF">PF008_g11913</name>
    <name evidence="3" type="ORF">PF010_g9753</name>
</gene>
<name>A0A6G0RPD9_9STRA</name>
<dbReference type="AlphaFoldDB" id="A0A6G0RPD9"/>
<dbReference type="EMBL" id="QXFY01000653">
    <property type="protein sequence ID" value="KAE9338753.1"/>
    <property type="molecule type" value="Genomic_DNA"/>
</dbReference>
<dbReference type="Proteomes" id="UP000476176">
    <property type="component" value="Unassembled WGS sequence"/>
</dbReference>
<organism evidence="5 7">
    <name type="scientific">Phytophthora fragariae</name>
    <dbReference type="NCBI Taxonomy" id="53985"/>
    <lineage>
        <taxon>Eukaryota</taxon>
        <taxon>Sar</taxon>
        <taxon>Stramenopiles</taxon>
        <taxon>Oomycota</taxon>
        <taxon>Peronosporomycetes</taxon>
        <taxon>Peronosporales</taxon>
        <taxon>Peronosporaceae</taxon>
        <taxon>Phytophthora</taxon>
    </lineage>
</organism>